<sequence>MVWISNRSSETIKVVVTSPGGDPGTYEITPEPLLVESWRQNYWTRKTPETATVTFEKRGVQFQTAVNPTDVLLVYNDTYIVQPSTKVEFY</sequence>
<dbReference type="Proteomes" id="UP000623687">
    <property type="component" value="Unassembled WGS sequence"/>
</dbReference>
<proteinExistence type="predicted"/>
<reference evidence="1" key="1">
    <citation type="submission" date="2019-07" db="EMBL/GenBank/DDBJ databases">
        <authorList>
            <person name="Palmer J.M."/>
        </authorList>
    </citation>
    <scope>NUCLEOTIDE SEQUENCE</scope>
    <source>
        <strain evidence="1">PC9</strain>
    </source>
</reference>
<accession>A0A8H7A1Q5</accession>
<dbReference type="RefSeq" id="XP_036635842.1">
    <property type="nucleotide sequence ID" value="XM_036769997.1"/>
</dbReference>
<keyword evidence="2" id="KW-1185">Reference proteome</keyword>
<dbReference type="GeneID" id="59370180"/>
<dbReference type="VEuPathDB" id="FungiDB:PC9H_000339"/>
<dbReference type="OrthoDB" id="2944324at2759"/>
<evidence type="ECO:0000313" key="2">
    <source>
        <dbReference type="Proteomes" id="UP000623687"/>
    </source>
</evidence>
<protein>
    <submittedName>
        <fullName evidence="1">Uncharacterized protein</fullName>
    </submittedName>
</protein>
<gene>
    <name evidence="1" type="ORF">PC9H_000339</name>
</gene>
<dbReference type="EMBL" id="JACETU010000001">
    <property type="protein sequence ID" value="KAF7439998.1"/>
    <property type="molecule type" value="Genomic_DNA"/>
</dbReference>
<name>A0A8H7A1Q5_PLEOS</name>
<organism evidence="1 2">
    <name type="scientific">Pleurotus ostreatus</name>
    <name type="common">Oyster mushroom</name>
    <name type="synonym">White-rot fungus</name>
    <dbReference type="NCBI Taxonomy" id="5322"/>
    <lineage>
        <taxon>Eukaryota</taxon>
        <taxon>Fungi</taxon>
        <taxon>Dikarya</taxon>
        <taxon>Basidiomycota</taxon>
        <taxon>Agaricomycotina</taxon>
        <taxon>Agaricomycetes</taxon>
        <taxon>Agaricomycetidae</taxon>
        <taxon>Agaricales</taxon>
        <taxon>Pleurotineae</taxon>
        <taxon>Pleurotaceae</taxon>
        <taxon>Pleurotus</taxon>
    </lineage>
</organism>
<comment type="caution">
    <text evidence="1">The sequence shown here is derived from an EMBL/GenBank/DDBJ whole genome shotgun (WGS) entry which is preliminary data.</text>
</comment>
<evidence type="ECO:0000313" key="1">
    <source>
        <dbReference type="EMBL" id="KAF7439998.1"/>
    </source>
</evidence>
<dbReference type="AlphaFoldDB" id="A0A8H7A1Q5"/>